<comment type="similarity">
    <text evidence="2 7">Belongs to the group II decarboxylase family.</text>
</comment>
<reference evidence="8" key="1">
    <citation type="submission" date="2020-10" db="EMBL/GenBank/DDBJ databases">
        <title>Paenihalocynthiibacter styelae gen. nov., sp. nov., isolated from stalked sea squirt Styela clava.</title>
        <authorList>
            <person name="Kim Y.-O."/>
            <person name="Yoon J.-H."/>
        </authorList>
    </citation>
    <scope>NUCLEOTIDE SEQUENCE</scope>
    <source>
        <strain evidence="8">MYP1-1</strain>
    </source>
</reference>
<evidence type="ECO:0000256" key="7">
    <source>
        <dbReference type="RuleBase" id="RU000382"/>
    </source>
</evidence>
<dbReference type="InterPro" id="IPR015421">
    <property type="entry name" value="PyrdxlP-dep_Trfase_major"/>
</dbReference>
<dbReference type="InterPro" id="IPR002129">
    <property type="entry name" value="PyrdxlP-dep_de-COase"/>
</dbReference>
<evidence type="ECO:0000313" key="8">
    <source>
        <dbReference type="EMBL" id="MBI1492499.1"/>
    </source>
</evidence>
<dbReference type="Gene3D" id="3.90.1150.10">
    <property type="entry name" value="Aspartate Aminotransferase, domain 1"/>
    <property type="match status" value="1"/>
</dbReference>
<sequence>MSKEFKGGGLEPADGVDFRAQAHRLLDACLNQLENASERPWQEPPEGLDTRYVIAGEGREVGKLVDQITRDVLPYHGGNTHGRFWGWVQGSGLASDLIANMASSVVNANLGGRNHGANEMERAVVDWTRRKMGYPEGASGLLVAGTSQATVISFQAARLRVLKDVRLKGQGDQRLTAYAAAGVHNATRKALELLGIGAENLRLVPLRGHRMDADVLAQMVREDRASGALPFLVVGTAGSVDIGAFDDLNALADVAAQEKLWLHVDGAFGAWTRIADQPWRGLTDGIERAGSIALDFHKWMYVGYDCGMALIRDEAEHRAAFAARPAYLKGADSGLAGGEPWFTDYGIDLSRGNRALKVWCALEMFGEVAFSDAITSNCQLAQLMAQEVARQPRMRLGCAVISNICVFTARDDLSPAEQSDLNAAIARQLQDSGDAVFSTTDIDGITMLRAAITNHRSQPEDIIDAVACVAREAAGVNDRGEIG</sequence>
<evidence type="ECO:0000313" key="9">
    <source>
        <dbReference type="Proteomes" id="UP000640583"/>
    </source>
</evidence>
<evidence type="ECO:0000256" key="2">
    <source>
        <dbReference type="ARBA" id="ARBA00009533"/>
    </source>
</evidence>
<dbReference type="GO" id="GO:0016831">
    <property type="term" value="F:carboxy-lyase activity"/>
    <property type="evidence" value="ECO:0007669"/>
    <property type="project" value="UniProtKB-KW"/>
</dbReference>
<keyword evidence="5 7" id="KW-0456">Lyase</keyword>
<protein>
    <submittedName>
        <fullName evidence="8">Amino acid decarboxylase</fullName>
    </submittedName>
</protein>
<keyword evidence="9" id="KW-1185">Reference proteome</keyword>
<dbReference type="GO" id="GO:0030170">
    <property type="term" value="F:pyridoxal phosphate binding"/>
    <property type="evidence" value="ECO:0007669"/>
    <property type="project" value="InterPro"/>
</dbReference>
<dbReference type="GO" id="GO:0019752">
    <property type="term" value="P:carboxylic acid metabolic process"/>
    <property type="evidence" value="ECO:0007669"/>
    <property type="project" value="InterPro"/>
</dbReference>
<dbReference type="InterPro" id="IPR015422">
    <property type="entry name" value="PyrdxlP-dep_Trfase_small"/>
</dbReference>
<dbReference type="InterPro" id="IPR010977">
    <property type="entry name" value="Aromatic_deC"/>
</dbReference>
<dbReference type="Pfam" id="PF00282">
    <property type="entry name" value="Pyridoxal_deC"/>
    <property type="match status" value="1"/>
</dbReference>
<comment type="caution">
    <text evidence="8">The sequence shown here is derived from an EMBL/GenBank/DDBJ whole genome shotgun (WGS) entry which is preliminary data.</text>
</comment>
<proteinExistence type="inferred from homology"/>
<keyword evidence="4 6" id="KW-0663">Pyridoxal phosphate</keyword>
<name>A0A8J7IT24_9RHOB</name>
<evidence type="ECO:0000256" key="5">
    <source>
        <dbReference type="ARBA" id="ARBA00023239"/>
    </source>
</evidence>
<dbReference type="Gene3D" id="3.40.640.10">
    <property type="entry name" value="Type I PLP-dependent aspartate aminotransferase-like (Major domain)"/>
    <property type="match status" value="1"/>
</dbReference>
<dbReference type="AlphaFoldDB" id="A0A8J7IT24"/>
<evidence type="ECO:0000256" key="6">
    <source>
        <dbReference type="PIRSR" id="PIRSR602129-50"/>
    </source>
</evidence>
<accession>A0A8J7IT24</accession>
<dbReference type="Proteomes" id="UP000640583">
    <property type="component" value="Unassembled WGS sequence"/>
</dbReference>
<evidence type="ECO:0000256" key="1">
    <source>
        <dbReference type="ARBA" id="ARBA00001933"/>
    </source>
</evidence>
<dbReference type="PANTHER" id="PTHR11999:SF70">
    <property type="entry name" value="MIP05841P"/>
    <property type="match status" value="1"/>
</dbReference>
<gene>
    <name evidence="8" type="ORF">H1D41_02485</name>
</gene>
<dbReference type="EMBL" id="JADCKQ010000002">
    <property type="protein sequence ID" value="MBI1492499.1"/>
    <property type="molecule type" value="Genomic_DNA"/>
</dbReference>
<dbReference type="PANTHER" id="PTHR11999">
    <property type="entry name" value="GROUP II PYRIDOXAL-5-PHOSPHATE DECARBOXYLASE"/>
    <property type="match status" value="1"/>
</dbReference>
<dbReference type="RefSeq" id="WP_228847428.1">
    <property type="nucleotide sequence ID" value="NZ_JADCKQ010000002.1"/>
</dbReference>
<dbReference type="InterPro" id="IPR015424">
    <property type="entry name" value="PyrdxlP-dep_Trfase"/>
</dbReference>
<keyword evidence="3" id="KW-0210">Decarboxylase</keyword>
<dbReference type="SUPFAM" id="SSF53383">
    <property type="entry name" value="PLP-dependent transferases"/>
    <property type="match status" value="1"/>
</dbReference>
<feature type="modified residue" description="N6-(pyridoxal phosphate)lysine" evidence="6">
    <location>
        <position position="298"/>
    </location>
</feature>
<comment type="cofactor">
    <cofactor evidence="1 6 7">
        <name>pyridoxal 5'-phosphate</name>
        <dbReference type="ChEBI" id="CHEBI:597326"/>
    </cofactor>
</comment>
<evidence type="ECO:0000256" key="4">
    <source>
        <dbReference type="ARBA" id="ARBA00022898"/>
    </source>
</evidence>
<evidence type="ECO:0000256" key="3">
    <source>
        <dbReference type="ARBA" id="ARBA00022793"/>
    </source>
</evidence>
<organism evidence="8 9">
    <name type="scientific">Halocynthiibacter styelae</name>
    <dbReference type="NCBI Taxonomy" id="2761955"/>
    <lineage>
        <taxon>Bacteria</taxon>
        <taxon>Pseudomonadati</taxon>
        <taxon>Pseudomonadota</taxon>
        <taxon>Alphaproteobacteria</taxon>
        <taxon>Rhodobacterales</taxon>
        <taxon>Paracoccaceae</taxon>
        <taxon>Halocynthiibacter</taxon>
    </lineage>
</organism>